<evidence type="ECO:0000256" key="1">
    <source>
        <dbReference type="SAM" id="MobiDB-lite"/>
    </source>
</evidence>
<keyword evidence="2" id="KW-0472">Membrane</keyword>
<dbReference type="AlphaFoldDB" id="A0A2K3N9G5"/>
<keyword evidence="2" id="KW-1133">Transmembrane helix</keyword>
<organism evidence="3 4">
    <name type="scientific">Trifolium pratense</name>
    <name type="common">Red clover</name>
    <dbReference type="NCBI Taxonomy" id="57577"/>
    <lineage>
        <taxon>Eukaryota</taxon>
        <taxon>Viridiplantae</taxon>
        <taxon>Streptophyta</taxon>
        <taxon>Embryophyta</taxon>
        <taxon>Tracheophyta</taxon>
        <taxon>Spermatophyta</taxon>
        <taxon>Magnoliopsida</taxon>
        <taxon>eudicotyledons</taxon>
        <taxon>Gunneridae</taxon>
        <taxon>Pentapetalae</taxon>
        <taxon>rosids</taxon>
        <taxon>fabids</taxon>
        <taxon>Fabales</taxon>
        <taxon>Fabaceae</taxon>
        <taxon>Papilionoideae</taxon>
        <taxon>50 kb inversion clade</taxon>
        <taxon>NPAAA clade</taxon>
        <taxon>Hologalegina</taxon>
        <taxon>IRL clade</taxon>
        <taxon>Trifolieae</taxon>
        <taxon>Trifolium</taxon>
    </lineage>
</organism>
<reference evidence="3 4" key="2">
    <citation type="journal article" date="2017" name="Front. Plant Sci.">
        <title>Gene Classification and Mining of Molecular Markers Useful in Red Clover (Trifolium pratense) Breeding.</title>
        <authorList>
            <person name="Istvanek J."/>
            <person name="Dluhosova J."/>
            <person name="Dluhos P."/>
            <person name="Patkova L."/>
            <person name="Nedelnik J."/>
            <person name="Repkova J."/>
        </authorList>
    </citation>
    <scope>NUCLEOTIDE SEQUENCE [LARGE SCALE GENOMIC DNA]</scope>
    <source>
        <strain evidence="4">cv. Tatra</strain>
        <tissue evidence="3">Young leaves</tissue>
    </source>
</reference>
<evidence type="ECO:0000256" key="2">
    <source>
        <dbReference type="SAM" id="Phobius"/>
    </source>
</evidence>
<keyword evidence="2" id="KW-0812">Transmembrane</keyword>
<proteinExistence type="predicted"/>
<name>A0A2K3N9G5_TRIPR</name>
<sequence>MRRSLSRPARREVPSPVSASIGRSRDLTNQIGFVINPFYWIAAFSFIFTYLAGTAVYSVVVSSINAEPGAPFFRISVSTKGRSPNWKRSLGSAIPGCFYRLLVI</sequence>
<evidence type="ECO:0000313" key="3">
    <source>
        <dbReference type="EMBL" id="PNX99685.1"/>
    </source>
</evidence>
<feature type="region of interest" description="Disordered" evidence="1">
    <location>
        <begin position="1"/>
        <end position="22"/>
    </location>
</feature>
<accession>A0A2K3N9G5</accession>
<comment type="caution">
    <text evidence="3">The sequence shown here is derived from an EMBL/GenBank/DDBJ whole genome shotgun (WGS) entry which is preliminary data.</text>
</comment>
<reference evidence="3 4" key="1">
    <citation type="journal article" date="2014" name="Am. J. Bot.">
        <title>Genome assembly and annotation for red clover (Trifolium pratense; Fabaceae).</title>
        <authorList>
            <person name="Istvanek J."/>
            <person name="Jaros M."/>
            <person name="Krenek A."/>
            <person name="Repkova J."/>
        </authorList>
    </citation>
    <scope>NUCLEOTIDE SEQUENCE [LARGE SCALE GENOMIC DNA]</scope>
    <source>
        <strain evidence="4">cv. Tatra</strain>
        <tissue evidence="3">Young leaves</tissue>
    </source>
</reference>
<evidence type="ECO:0000313" key="4">
    <source>
        <dbReference type="Proteomes" id="UP000236291"/>
    </source>
</evidence>
<dbReference type="EMBL" id="ASHM01018030">
    <property type="protein sequence ID" value="PNX99685.1"/>
    <property type="molecule type" value="Genomic_DNA"/>
</dbReference>
<dbReference type="Proteomes" id="UP000236291">
    <property type="component" value="Unassembled WGS sequence"/>
</dbReference>
<protein>
    <submittedName>
        <fullName evidence="3">Uncharacterized protein</fullName>
    </submittedName>
</protein>
<feature type="transmembrane region" description="Helical" evidence="2">
    <location>
        <begin position="38"/>
        <end position="60"/>
    </location>
</feature>
<gene>
    <name evidence="3" type="ORF">L195_g022954</name>
</gene>